<organism evidence="8 9">
    <name type="scientific">Corynebacterium yudongzhengii</name>
    <dbReference type="NCBI Taxonomy" id="2080740"/>
    <lineage>
        <taxon>Bacteria</taxon>
        <taxon>Bacillati</taxon>
        <taxon>Actinomycetota</taxon>
        <taxon>Actinomycetes</taxon>
        <taxon>Mycobacteriales</taxon>
        <taxon>Corynebacteriaceae</taxon>
        <taxon>Corynebacterium</taxon>
    </lineage>
</organism>
<gene>
    <name evidence="8" type="ORF">DF222_01595</name>
</gene>
<feature type="domain" description="Glycosyl hydrolase family 32 C-terminal" evidence="7">
    <location>
        <begin position="385"/>
        <end position="456"/>
    </location>
</feature>
<feature type="domain" description="Glycosyl hydrolase family 32 N-terminal" evidence="6">
    <location>
        <begin position="10"/>
        <end position="337"/>
    </location>
</feature>
<dbReference type="InterPro" id="IPR001362">
    <property type="entry name" value="Glyco_hydro_32"/>
</dbReference>
<keyword evidence="9" id="KW-1185">Reference proteome</keyword>
<dbReference type="InterPro" id="IPR051214">
    <property type="entry name" value="GH32_Enzymes"/>
</dbReference>
<dbReference type="SUPFAM" id="SSF49899">
    <property type="entry name" value="Concanavalin A-like lectins/glucanases"/>
    <property type="match status" value="1"/>
</dbReference>
<evidence type="ECO:0000256" key="5">
    <source>
        <dbReference type="RuleBase" id="RU362110"/>
    </source>
</evidence>
<dbReference type="GO" id="GO:0004564">
    <property type="term" value="F:beta-fructofuranosidase activity"/>
    <property type="evidence" value="ECO:0007669"/>
    <property type="project" value="UniProtKB-EC"/>
</dbReference>
<dbReference type="RefSeq" id="WP_108431773.1">
    <property type="nucleotide sequence ID" value="NZ_CP026947.1"/>
</dbReference>
<evidence type="ECO:0000313" key="8">
    <source>
        <dbReference type="EMBL" id="PWC02662.1"/>
    </source>
</evidence>
<evidence type="ECO:0000259" key="6">
    <source>
        <dbReference type="Pfam" id="PF00251"/>
    </source>
</evidence>
<dbReference type="SMART" id="SM00640">
    <property type="entry name" value="Glyco_32"/>
    <property type="match status" value="1"/>
</dbReference>
<dbReference type="Pfam" id="PF08244">
    <property type="entry name" value="Glyco_hydro_32C"/>
    <property type="match status" value="1"/>
</dbReference>
<dbReference type="EC" id="3.2.1.26" evidence="2"/>
<dbReference type="PANTHER" id="PTHR43101">
    <property type="entry name" value="BETA-FRUCTOSIDASE"/>
    <property type="match status" value="1"/>
</dbReference>
<evidence type="ECO:0000313" key="9">
    <source>
        <dbReference type="Proteomes" id="UP000244989"/>
    </source>
</evidence>
<dbReference type="KEGG" id="cyz:C3B44_07125"/>
<evidence type="ECO:0000256" key="1">
    <source>
        <dbReference type="ARBA" id="ARBA00009902"/>
    </source>
</evidence>
<sequence>MPVPYRPELHVTAEIGVLNAPAGVLRDGDAWHVFYQFQPQLDAPPRWGHVVSDDGPFDWSECDDALAPEGEEIAVRAGAVVATQQGADLYFTSVTDKGTSVEVAHIESVEDACEVSDDPSLLDASVARAGTVVDDRDGFYNFRSPCVVPGWQNADDRDAGHAGWLMLAVTGATEDPQPVILHSDDGRDWHVTGALTFSGDHGLESTTHLVAPRFLRLRDEVDGEIYDVLLITIENDGQDISGYLVGTLEGANFEVVTGFTRIDHGYDFTRPRTANITQRTLESGPLFDEAVIFGLLNRAGRADDPSQHLSIRESDWANVLSLPRVLSLQGGRIFQPPRSGVLDAIHTSHRARSWIGLCEIPHGGEVHVDLRDTEGNIAFSVTHRGTEVIVDRTMNPLHSDEETASAPVVDSDSQSLSIFVDGSTVEVFVDGGEAALASRAYIVGGEATFEVTTSGGAKIERAYEHSPHTADSNLLADLQELADEDGLFSDGDGEG</sequence>
<dbReference type="PANTHER" id="PTHR43101:SF1">
    <property type="entry name" value="BETA-FRUCTOSIDASE"/>
    <property type="match status" value="1"/>
</dbReference>
<dbReference type="SUPFAM" id="SSF75005">
    <property type="entry name" value="Arabinanase/levansucrase/invertase"/>
    <property type="match status" value="1"/>
</dbReference>
<keyword evidence="4 5" id="KW-0326">Glycosidase</keyword>
<dbReference type="InterPro" id="IPR013148">
    <property type="entry name" value="Glyco_hydro_32_N"/>
</dbReference>
<evidence type="ECO:0000259" key="7">
    <source>
        <dbReference type="Pfam" id="PF08244"/>
    </source>
</evidence>
<name>A0A2U1T9J9_9CORY</name>
<reference evidence="9" key="1">
    <citation type="submission" date="2018-04" db="EMBL/GenBank/DDBJ databases">
        <authorList>
            <person name="Liu S."/>
            <person name="Wang Z."/>
            <person name="Li J."/>
        </authorList>
    </citation>
    <scope>NUCLEOTIDE SEQUENCE [LARGE SCALE GENOMIC DNA]</scope>
    <source>
        <strain evidence="9">2189</strain>
    </source>
</reference>
<comment type="similarity">
    <text evidence="1 5">Belongs to the glycosyl hydrolase 32 family.</text>
</comment>
<evidence type="ECO:0000256" key="3">
    <source>
        <dbReference type="ARBA" id="ARBA00022801"/>
    </source>
</evidence>
<dbReference type="Proteomes" id="UP000244989">
    <property type="component" value="Unassembled WGS sequence"/>
</dbReference>
<dbReference type="Pfam" id="PF00251">
    <property type="entry name" value="Glyco_hydro_32N"/>
    <property type="match status" value="1"/>
</dbReference>
<dbReference type="EMBL" id="QEEZ01000002">
    <property type="protein sequence ID" value="PWC02662.1"/>
    <property type="molecule type" value="Genomic_DNA"/>
</dbReference>
<evidence type="ECO:0000256" key="4">
    <source>
        <dbReference type="ARBA" id="ARBA00023295"/>
    </source>
</evidence>
<dbReference type="AlphaFoldDB" id="A0A2U1T9J9"/>
<dbReference type="OrthoDB" id="9776657at2"/>
<dbReference type="GO" id="GO:0005975">
    <property type="term" value="P:carbohydrate metabolic process"/>
    <property type="evidence" value="ECO:0007669"/>
    <property type="project" value="InterPro"/>
</dbReference>
<dbReference type="InterPro" id="IPR023296">
    <property type="entry name" value="Glyco_hydro_beta-prop_sf"/>
</dbReference>
<dbReference type="InterPro" id="IPR013320">
    <property type="entry name" value="ConA-like_dom_sf"/>
</dbReference>
<accession>A0A2U1T9J9</accession>
<comment type="caution">
    <text evidence="8">The sequence shown here is derived from an EMBL/GenBank/DDBJ whole genome shotgun (WGS) entry which is preliminary data.</text>
</comment>
<dbReference type="Gene3D" id="2.115.10.20">
    <property type="entry name" value="Glycosyl hydrolase domain, family 43"/>
    <property type="match status" value="1"/>
</dbReference>
<evidence type="ECO:0000256" key="2">
    <source>
        <dbReference type="ARBA" id="ARBA00012758"/>
    </source>
</evidence>
<dbReference type="Gene3D" id="2.60.120.560">
    <property type="entry name" value="Exo-inulinase, domain 1"/>
    <property type="match status" value="1"/>
</dbReference>
<keyword evidence="3 5" id="KW-0378">Hydrolase</keyword>
<protein>
    <recommendedName>
        <fullName evidence="2">beta-fructofuranosidase</fullName>
        <ecNumber evidence="2">3.2.1.26</ecNumber>
    </recommendedName>
</protein>
<proteinExistence type="inferred from homology"/>
<dbReference type="InterPro" id="IPR013189">
    <property type="entry name" value="Glyco_hydro_32_C"/>
</dbReference>